<protein>
    <recommendedName>
        <fullName evidence="4">RRM domain-containing protein</fullName>
    </recommendedName>
</protein>
<organism evidence="5 6">
    <name type="scientific">Chlorella vulgaris</name>
    <name type="common">Green alga</name>
    <dbReference type="NCBI Taxonomy" id="3077"/>
    <lineage>
        <taxon>Eukaryota</taxon>
        <taxon>Viridiplantae</taxon>
        <taxon>Chlorophyta</taxon>
        <taxon>core chlorophytes</taxon>
        <taxon>Trebouxiophyceae</taxon>
        <taxon>Chlorellales</taxon>
        <taxon>Chlorellaceae</taxon>
        <taxon>Chlorella clade</taxon>
        <taxon>Chlorella</taxon>
    </lineage>
</organism>
<proteinExistence type="predicted"/>
<dbReference type="Proteomes" id="UP001055712">
    <property type="component" value="Unassembled WGS sequence"/>
</dbReference>
<name>A0A9D4TZK0_CHLVU</name>
<evidence type="ECO:0000259" key="4">
    <source>
        <dbReference type="PROSITE" id="PS50102"/>
    </source>
</evidence>
<dbReference type="EMBL" id="SIDB01000001">
    <property type="protein sequence ID" value="KAI3438672.1"/>
    <property type="molecule type" value="Genomic_DNA"/>
</dbReference>
<dbReference type="InterPro" id="IPR012677">
    <property type="entry name" value="Nucleotide-bd_a/b_plait_sf"/>
</dbReference>
<dbReference type="PROSITE" id="PS50102">
    <property type="entry name" value="RRM"/>
    <property type="match status" value="1"/>
</dbReference>
<evidence type="ECO:0000256" key="1">
    <source>
        <dbReference type="ARBA" id="ARBA00022884"/>
    </source>
</evidence>
<accession>A0A9D4TZK0</accession>
<sequence length="420" mass="43282">MSSAAELALKKKFALLQKKKDAASGGKAGGGRAAAAAPAAAAQDPARQAAIKRLQAQRAEAEAKAAAGRSAAAAPAPAAPREPQAPKVRLVIPKREAPQDAAAPQPGRETAGAGPGRASASAPSDPTRAAALAALRAKAAQQQQRPAGTVSGPAAAATAAPASAGVIEATGLAAEPQQQQQQLKRPALKRPSARSRPAPQPQAAADGTFTGDHSQQQQQQQQDVPLGGDGSYYGDAEAGEDERYTKQQRLEQHGGNAAGGGGGGSGGADGGEGATTLFVGDLPQFWAGGDLHDFFASDFGEVLEARVIGSQCYGFVTFASPADAENVLEFAKQQGIWADERMLRINWAQGSMPGWKKGPAVHHDLDPGEPAPALEAYEHPRVKEARLQAQQLAAAVDAKQLQDLAMQRPPERQLVSYEDL</sequence>
<gene>
    <name evidence="5" type="ORF">D9Q98_001093</name>
</gene>
<dbReference type="Gene3D" id="3.30.70.330">
    <property type="match status" value="1"/>
</dbReference>
<dbReference type="PANTHER" id="PTHR48024:SF56">
    <property type="entry name" value="HETEROGENEOUS NUCLEAR RIBONUCLEOPROTEIN A0"/>
    <property type="match status" value="1"/>
</dbReference>
<dbReference type="InterPro" id="IPR000504">
    <property type="entry name" value="RRM_dom"/>
</dbReference>
<feature type="region of interest" description="Disordered" evidence="3">
    <location>
        <begin position="18"/>
        <end position="236"/>
    </location>
</feature>
<feature type="region of interest" description="Disordered" evidence="3">
    <location>
        <begin position="252"/>
        <end position="272"/>
    </location>
</feature>
<evidence type="ECO:0000313" key="5">
    <source>
        <dbReference type="EMBL" id="KAI3438672.1"/>
    </source>
</evidence>
<feature type="compositionally biased region" description="Low complexity" evidence="3">
    <location>
        <begin position="64"/>
        <end position="86"/>
    </location>
</feature>
<evidence type="ECO:0000256" key="2">
    <source>
        <dbReference type="PROSITE-ProRule" id="PRU00176"/>
    </source>
</evidence>
<evidence type="ECO:0000313" key="6">
    <source>
        <dbReference type="Proteomes" id="UP001055712"/>
    </source>
</evidence>
<reference evidence="5" key="2">
    <citation type="submission" date="2020-11" db="EMBL/GenBank/DDBJ databases">
        <authorList>
            <person name="Cecchin M."/>
            <person name="Marcolungo L."/>
            <person name="Rossato M."/>
            <person name="Girolomoni L."/>
            <person name="Cosentino E."/>
            <person name="Cuine S."/>
            <person name="Li-Beisson Y."/>
            <person name="Delledonne M."/>
            <person name="Ballottari M."/>
        </authorList>
    </citation>
    <scope>NUCLEOTIDE SEQUENCE</scope>
    <source>
        <strain evidence="5">211/11P</strain>
        <tissue evidence="5">Whole cell</tissue>
    </source>
</reference>
<dbReference type="SMART" id="SM00360">
    <property type="entry name" value="RRM"/>
    <property type="match status" value="1"/>
</dbReference>
<feature type="compositionally biased region" description="Low complexity" evidence="3">
    <location>
        <begin position="194"/>
        <end position="205"/>
    </location>
</feature>
<feature type="compositionally biased region" description="Low complexity" evidence="3">
    <location>
        <begin position="116"/>
        <end position="166"/>
    </location>
</feature>
<dbReference type="SUPFAM" id="SSF54928">
    <property type="entry name" value="RNA-binding domain, RBD"/>
    <property type="match status" value="1"/>
</dbReference>
<feature type="compositionally biased region" description="Gly residues" evidence="3">
    <location>
        <begin position="256"/>
        <end position="272"/>
    </location>
</feature>
<dbReference type="GO" id="GO:0003723">
    <property type="term" value="F:RNA binding"/>
    <property type="evidence" value="ECO:0007669"/>
    <property type="project" value="UniProtKB-UniRule"/>
</dbReference>
<dbReference type="OrthoDB" id="513251at2759"/>
<dbReference type="AlphaFoldDB" id="A0A9D4TZK0"/>
<evidence type="ECO:0000256" key="3">
    <source>
        <dbReference type="SAM" id="MobiDB-lite"/>
    </source>
</evidence>
<dbReference type="InterPro" id="IPR050886">
    <property type="entry name" value="RNA-binding_reg"/>
</dbReference>
<keyword evidence="1 2" id="KW-0694">RNA-binding</keyword>
<feature type="compositionally biased region" description="Low complexity" evidence="3">
    <location>
        <begin position="33"/>
        <end position="49"/>
    </location>
</feature>
<dbReference type="CDD" id="cd00590">
    <property type="entry name" value="RRM_SF"/>
    <property type="match status" value="1"/>
</dbReference>
<dbReference type="Pfam" id="PF00076">
    <property type="entry name" value="RRM_1"/>
    <property type="match status" value="1"/>
</dbReference>
<feature type="domain" description="RRM" evidence="4">
    <location>
        <begin position="275"/>
        <end position="350"/>
    </location>
</feature>
<reference evidence="5" key="1">
    <citation type="journal article" date="2019" name="Plant J.">
        <title>Chlorella vulgaris genome assembly and annotation reveals the molecular basis for metabolic acclimation to high light conditions.</title>
        <authorList>
            <person name="Cecchin M."/>
            <person name="Marcolungo L."/>
            <person name="Rossato M."/>
            <person name="Girolomoni L."/>
            <person name="Cosentino E."/>
            <person name="Cuine S."/>
            <person name="Li-Beisson Y."/>
            <person name="Delledonne M."/>
            <person name="Ballottari M."/>
        </authorList>
    </citation>
    <scope>NUCLEOTIDE SEQUENCE</scope>
    <source>
        <strain evidence="5">211/11P</strain>
    </source>
</reference>
<dbReference type="PANTHER" id="PTHR48024">
    <property type="entry name" value="GEO13361P1-RELATED"/>
    <property type="match status" value="1"/>
</dbReference>
<comment type="caution">
    <text evidence="5">The sequence shown here is derived from an EMBL/GenBank/DDBJ whole genome shotgun (WGS) entry which is preliminary data.</text>
</comment>
<dbReference type="InterPro" id="IPR035979">
    <property type="entry name" value="RBD_domain_sf"/>
</dbReference>
<keyword evidence="6" id="KW-1185">Reference proteome</keyword>